<dbReference type="Pfam" id="PF26154">
    <property type="entry name" value="DUF8042"/>
    <property type="match status" value="1"/>
</dbReference>
<proteinExistence type="predicted"/>
<dbReference type="Proteomes" id="UP001501734">
    <property type="component" value="Unassembled WGS sequence"/>
</dbReference>
<sequence>MEKINKQELQQLINIFDTIIEATEHFQTLIRDRQLDKSVFVFSSIVDGMTMLDQTIKQIENDQLTRDKANVDAAILLIAKELENQQATKVLEIIQFNLLPTLKKIHQFFIESNSHESSKITIGVYLDHVNPRKVYPEARIDALVDEAKKQNCDIYFFLLKMLTLKKEKSWLNTLKIISGLKKSVIFRQLSITSLQPNEFASL</sequence>
<keyword evidence="3" id="KW-1185">Reference proteome</keyword>
<evidence type="ECO:0000259" key="1">
    <source>
        <dbReference type="Pfam" id="PF26154"/>
    </source>
</evidence>
<dbReference type="RefSeq" id="WP_344912276.1">
    <property type="nucleotide sequence ID" value="NZ_BAABDL010000089.1"/>
</dbReference>
<comment type="caution">
    <text evidence="2">The sequence shown here is derived from an EMBL/GenBank/DDBJ whole genome shotgun (WGS) entry which is preliminary data.</text>
</comment>
<protein>
    <recommendedName>
        <fullName evidence="1">DUF8042 domain-containing protein</fullName>
    </recommendedName>
</protein>
<organism evidence="2 3">
    <name type="scientific">Amphibacillus indicireducens</name>
    <dbReference type="NCBI Taxonomy" id="1076330"/>
    <lineage>
        <taxon>Bacteria</taxon>
        <taxon>Bacillati</taxon>
        <taxon>Bacillota</taxon>
        <taxon>Bacilli</taxon>
        <taxon>Bacillales</taxon>
        <taxon>Bacillaceae</taxon>
        <taxon>Amphibacillus</taxon>
    </lineage>
</organism>
<dbReference type="InterPro" id="IPR058355">
    <property type="entry name" value="DUF8042"/>
</dbReference>
<accession>A0ABP7VQI2</accession>
<dbReference type="EMBL" id="BAABDL010000089">
    <property type="protein sequence ID" value="GAA4072366.1"/>
    <property type="molecule type" value="Genomic_DNA"/>
</dbReference>
<name>A0ABP7VQI2_9BACI</name>
<gene>
    <name evidence="2" type="ORF">GCM10022410_17370</name>
</gene>
<evidence type="ECO:0000313" key="3">
    <source>
        <dbReference type="Proteomes" id="UP001501734"/>
    </source>
</evidence>
<reference evidence="3" key="1">
    <citation type="journal article" date="2019" name="Int. J. Syst. Evol. Microbiol.">
        <title>The Global Catalogue of Microorganisms (GCM) 10K type strain sequencing project: providing services to taxonomists for standard genome sequencing and annotation.</title>
        <authorList>
            <consortium name="The Broad Institute Genomics Platform"/>
            <consortium name="The Broad Institute Genome Sequencing Center for Infectious Disease"/>
            <person name="Wu L."/>
            <person name="Ma J."/>
        </authorList>
    </citation>
    <scope>NUCLEOTIDE SEQUENCE [LARGE SCALE GENOMIC DNA]</scope>
    <source>
        <strain evidence="3">JCM 17250</strain>
    </source>
</reference>
<evidence type="ECO:0000313" key="2">
    <source>
        <dbReference type="EMBL" id="GAA4072366.1"/>
    </source>
</evidence>
<feature type="domain" description="DUF8042" evidence="1">
    <location>
        <begin position="6"/>
        <end position="106"/>
    </location>
</feature>